<dbReference type="SUPFAM" id="SSF54637">
    <property type="entry name" value="Thioesterase/thiol ester dehydrase-isomerase"/>
    <property type="match status" value="1"/>
</dbReference>
<dbReference type="Gene3D" id="3.10.129.10">
    <property type="entry name" value="Hotdog Thioesterase"/>
    <property type="match status" value="1"/>
</dbReference>
<feature type="domain" description="MaoC-like" evidence="1">
    <location>
        <begin position="25"/>
        <end position="118"/>
    </location>
</feature>
<organism evidence="2 3">
    <name type="scientific">Kurthia gibsonii</name>
    <dbReference type="NCBI Taxonomy" id="33946"/>
    <lineage>
        <taxon>Bacteria</taxon>
        <taxon>Bacillati</taxon>
        <taxon>Bacillota</taxon>
        <taxon>Bacilli</taxon>
        <taxon>Bacillales</taxon>
        <taxon>Caryophanaceae</taxon>
        <taxon>Kurthia</taxon>
    </lineage>
</organism>
<dbReference type="PANTHER" id="PTHR43664">
    <property type="entry name" value="MONOAMINE OXIDASE-RELATED"/>
    <property type="match status" value="1"/>
</dbReference>
<dbReference type="InterPro" id="IPR029069">
    <property type="entry name" value="HotDog_dom_sf"/>
</dbReference>
<comment type="caution">
    <text evidence="2">The sequence shown here is derived from an EMBL/GenBank/DDBJ whole genome shotgun (WGS) entry which is preliminary data.</text>
</comment>
<dbReference type="Pfam" id="PF01575">
    <property type="entry name" value="MaoC_dehydratas"/>
    <property type="match status" value="1"/>
</dbReference>
<protein>
    <submittedName>
        <fullName evidence="2">MaoC/PaaZ C-terminal domain-containing protein</fullName>
    </submittedName>
</protein>
<gene>
    <name evidence="2" type="ORF">AAF454_03415</name>
</gene>
<proteinExistence type="predicted"/>
<dbReference type="Proteomes" id="UP001398420">
    <property type="component" value="Unassembled WGS sequence"/>
</dbReference>
<dbReference type="EMBL" id="JBCEWA010000002">
    <property type="protein sequence ID" value="MEL5987474.1"/>
    <property type="molecule type" value="Genomic_DNA"/>
</dbReference>
<name>A0ABU9LKG9_9BACL</name>
<dbReference type="PANTHER" id="PTHR43664:SF1">
    <property type="entry name" value="BETA-METHYLMALYL-COA DEHYDRATASE"/>
    <property type="match status" value="1"/>
</dbReference>
<accession>A0ABU9LKG9</accession>
<dbReference type="InterPro" id="IPR002539">
    <property type="entry name" value="MaoC-like_dom"/>
</dbReference>
<dbReference type="RefSeq" id="WP_068451954.1">
    <property type="nucleotide sequence ID" value="NZ_CP147847.1"/>
</dbReference>
<dbReference type="InterPro" id="IPR052342">
    <property type="entry name" value="MCH/BMMD"/>
</dbReference>
<keyword evidence="3" id="KW-1185">Reference proteome</keyword>
<reference evidence="2 3" key="1">
    <citation type="submission" date="2024-04" db="EMBL/GenBank/DDBJ databases">
        <authorList>
            <person name="Wu Y.S."/>
            <person name="Zhang L."/>
        </authorList>
    </citation>
    <scope>NUCLEOTIDE SEQUENCE [LARGE SCALE GENOMIC DNA]</scope>
    <source>
        <strain evidence="2 3">KG-01</strain>
    </source>
</reference>
<sequence length="146" mass="16286">MLLSKDYKVGKTFDQIDVGTSLQITENIESKDLLLYLGLTNDQNPLYIQQEYAALTTYEKPVVPVIMLSGIVTSAISKYMPGPGSYISAISLRYPKPLHHYETLHLSLKVVVKNAEMNELHLQVEGKNNEEQIVVSGTVNVIPPKL</sequence>
<evidence type="ECO:0000313" key="3">
    <source>
        <dbReference type="Proteomes" id="UP001398420"/>
    </source>
</evidence>
<evidence type="ECO:0000313" key="2">
    <source>
        <dbReference type="EMBL" id="MEL5987474.1"/>
    </source>
</evidence>
<evidence type="ECO:0000259" key="1">
    <source>
        <dbReference type="Pfam" id="PF01575"/>
    </source>
</evidence>